<dbReference type="EMBL" id="JAPNKE010000001">
    <property type="protein sequence ID" value="MCY1004014.1"/>
    <property type="molecule type" value="Genomic_DNA"/>
</dbReference>
<reference evidence="2" key="1">
    <citation type="submission" date="2022-11" db="EMBL/GenBank/DDBJ databases">
        <title>Minimal conservation of predation-associated metabolite biosynthetic gene clusters underscores biosynthetic potential of Myxococcota including descriptions for ten novel species: Archangium lansinium sp. nov., Myxococcus landrumus sp. nov., Nannocystis bai.</title>
        <authorList>
            <person name="Ahearne A."/>
            <person name="Stevens C."/>
            <person name="Phillips K."/>
        </authorList>
    </citation>
    <scope>NUCLEOTIDE SEQUENCE</scope>
    <source>
        <strain evidence="2">Na p29</strain>
    </source>
</reference>
<organism evidence="2 3">
    <name type="scientific">Nannocystis pusilla</name>
    <dbReference type="NCBI Taxonomy" id="889268"/>
    <lineage>
        <taxon>Bacteria</taxon>
        <taxon>Pseudomonadati</taxon>
        <taxon>Myxococcota</taxon>
        <taxon>Polyangia</taxon>
        <taxon>Nannocystales</taxon>
        <taxon>Nannocystaceae</taxon>
        <taxon>Nannocystis</taxon>
    </lineage>
</organism>
<evidence type="ECO:0000256" key="1">
    <source>
        <dbReference type="SAM" id="MobiDB-lite"/>
    </source>
</evidence>
<evidence type="ECO:0000313" key="3">
    <source>
        <dbReference type="Proteomes" id="UP001150924"/>
    </source>
</evidence>
<evidence type="ECO:0000313" key="2">
    <source>
        <dbReference type="EMBL" id="MCY1004014.1"/>
    </source>
</evidence>
<gene>
    <name evidence="2" type="ORF">OV079_00205</name>
</gene>
<dbReference type="AlphaFoldDB" id="A0A9X3EIT5"/>
<accession>A0A9X3EIT5</accession>
<dbReference type="Proteomes" id="UP001150924">
    <property type="component" value="Unassembled WGS sequence"/>
</dbReference>
<proteinExistence type="predicted"/>
<dbReference type="RefSeq" id="WP_267765536.1">
    <property type="nucleotide sequence ID" value="NZ_JAPNKE010000001.1"/>
</dbReference>
<keyword evidence="3" id="KW-1185">Reference proteome</keyword>
<evidence type="ECO:0008006" key="4">
    <source>
        <dbReference type="Google" id="ProtNLM"/>
    </source>
</evidence>
<sequence>MAETPLCAYARVREAGLLAGAGYLMTVLYKHTRQSVVRAWHEQRGPVPFTWVSTKLLLDITGRSRSQVYDDLKALERAGIIKPSTRVIERIKRGGWELPLRDCDDMSPAPGGDESEGFEVGQQSHPDAAPLDDAESPVEPPDLSALENAPQARESVPPDILGMRESVPPDKSVRPAGQESPPRRTSASARPDRNSSFNSEENISLTLLLQQRAL</sequence>
<feature type="region of interest" description="Disordered" evidence="1">
    <location>
        <begin position="99"/>
        <end position="202"/>
    </location>
</feature>
<name>A0A9X3EIT5_9BACT</name>
<protein>
    <recommendedName>
        <fullName evidence="4">Helix-turn-helix domain-containing protein</fullName>
    </recommendedName>
</protein>
<feature type="compositionally biased region" description="Polar residues" evidence="1">
    <location>
        <begin position="183"/>
        <end position="202"/>
    </location>
</feature>
<comment type="caution">
    <text evidence="2">The sequence shown here is derived from an EMBL/GenBank/DDBJ whole genome shotgun (WGS) entry which is preliminary data.</text>
</comment>